<dbReference type="Pfam" id="PF14285">
    <property type="entry name" value="DUF4367"/>
    <property type="match status" value="1"/>
</dbReference>
<dbReference type="STRING" id="192814.GCA_900166575_00505"/>
<feature type="signal peptide" evidence="1">
    <location>
        <begin position="1"/>
        <end position="20"/>
    </location>
</feature>
<evidence type="ECO:0000313" key="4">
    <source>
        <dbReference type="Proteomes" id="UP000297982"/>
    </source>
</evidence>
<evidence type="ECO:0000256" key="1">
    <source>
        <dbReference type="SAM" id="SignalP"/>
    </source>
</evidence>
<keyword evidence="4" id="KW-1185">Reference proteome</keyword>
<feature type="chain" id="PRO_5021218555" evidence="1">
    <location>
        <begin position="21"/>
        <end position="157"/>
    </location>
</feature>
<organism evidence="3 4">
    <name type="scientific">Halobacillus salinus</name>
    <dbReference type="NCBI Taxonomy" id="192814"/>
    <lineage>
        <taxon>Bacteria</taxon>
        <taxon>Bacillati</taxon>
        <taxon>Bacillota</taxon>
        <taxon>Bacilli</taxon>
        <taxon>Bacillales</taxon>
        <taxon>Bacillaceae</taxon>
        <taxon>Halobacillus</taxon>
    </lineage>
</organism>
<gene>
    <name evidence="3" type="ORF">E4663_01085</name>
</gene>
<proteinExistence type="predicted"/>
<dbReference type="EMBL" id="SRJC01000001">
    <property type="protein sequence ID" value="TGB03629.1"/>
    <property type="molecule type" value="Genomic_DNA"/>
</dbReference>
<protein>
    <submittedName>
        <fullName evidence="3">DUF4367 domain-containing protein</fullName>
    </submittedName>
</protein>
<dbReference type="Proteomes" id="UP000297982">
    <property type="component" value="Unassembled WGS sequence"/>
</dbReference>
<accession>A0A4Z0H0X2</accession>
<dbReference type="PROSITE" id="PS51257">
    <property type="entry name" value="PROKAR_LIPOPROTEIN"/>
    <property type="match status" value="1"/>
</dbReference>
<reference evidence="3 4" key="1">
    <citation type="journal article" date="2003" name="Int. J. Syst. Evol. Microbiol.">
        <title>Halobacillus salinus sp. nov., isolated from a salt lake on the coast of the East Sea in Korea.</title>
        <authorList>
            <person name="Yoon J.H."/>
            <person name="Kang K.H."/>
            <person name="Park Y.H."/>
        </authorList>
    </citation>
    <scope>NUCLEOTIDE SEQUENCE [LARGE SCALE GENOMIC DNA]</scope>
    <source>
        <strain evidence="3 4">HSL-3</strain>
    </source>
</reference>
<evidence type="ECO:0000313" key="3">
    <source>
        <dbReference type="EMBL" id="TGB03629.1"/>
    </source>
</evidence>
<dbReference type="RefSeq" id="WP_135326356.1">
    <property type="nucleotide sequence ID" value="NZ_SRJC01000001.1"/>
</dbReference>
<name>A0A4Z0H0X2_9BACI</name>
<dbReference type="InterPro" id="IPR025377">
    <property type="entry name" value="DUF4367"/>
</dbReference>
<comment type="caution">
    <text evidence="3">The sequence shown here is derived from an EMBL/GenBank/DDBJ whole genome shotgun (WGS) entry which is preliminary data.</text>
</comment>
<dbReference type="AlphaFoldDB" id="A0A4Z0H0X2"/>
<feature type="domain" description="DUF4367" evidence="2">
    <location>
        <begin position="93"/>
        <end position="155"/>
    </location>
</feature>
<keyword evidence="1" id="KW-0732">Signal</keyword>
<sequence length="157" mass="17654">MKKLILMIPLLMIIVGCSSASGLHKFNNDELSNKTEGLAFNPQLPTELPFEVEQAEFSHPPKVQQPYKTLTFDFYGEDKEHLTVLAVNGGKVSSTSQEEYQEVLVSDKSGKYFVDGSGNKTLRWEEGGIHYILEYFAEQSDTKVAKDELIEVAESFK</sequence>
<evidence type="ECO:0000259" key="2">
    <source>
        <dbReference type="Pfam" id="PF14285"/>
    </source>
</evidence>